<reference evidence="2" key="2">
    <citation type="submission" date="2020-09" db="EMBL/GenBank/DDBJ databases">
        <authorList>
            <person name="Sun Q."/>
            <person name="Ohkuma M."/>
        </authorList>
    </citation>
    <scope>NUCLEOTIDE SEQUENCE</scope>
    <source>
        <strain evidence="2">JCM 5016</strain>
    </source>
</reference>
<sequence>MIVVAVSLLPVLFALLLLMDRLEERFLAPAPARRRAAGRRRLRLIPGGRRGPQPEAGAASESPAGDRAA</sequence>
<keyword evidence="3" id="KW-1185">Reference proteome</keyword>
<accession>A0A918S2H5</accession>
<dbReference type="RefSeq" id="WP_190061102.1">
    <property type="nucleotide sequence ID" value="NZ_BMWH01000049.1"/>
</dbReference>
<protein>
    <submittedName>
        <fullName evidence="2">Uncharacterized protein</fullName>
    </submittedName>
</protein>
<feature type="region of interest" description="Disordered" evidence="1">
    <location>
        <begin position="38"/>
        <end position="69"/>
    </location>
</feature>
<dbReference type="Proteomes" id="UP000623010">
    <property type="component" value="Unassembled WGS sequence"/>
</dbReference>
<dbReference type="AlphaFoldDB" id="A0A918S2H5"/>
<dbReference type="EMBL" id="BMWH01000049">
    <property type="protein sequence ID" value="GHA17722.1"/>
    <property type="molecule type" value="Genomic_DNA"/>
</dbReference>
<evidence type="ECO:0000256" key="1">
    <source>
        <dbReference type="SAM" id="MobiDB-lite"/>
    </source>
</evidence>
<name>A0A918S2H5_9ACTN</name>
<evidence type="ECO:0000313" key="2">
    <source>
        <dbReference type="EMBL" id="GHA17722.1"/>
    </source>
</evidence>
<evidence type="ECO:0000313" key="3">
    <source>
        <dbReference type="Proteomes" id="UP000623010"/>
    </source>
</evidence>
<reference evidence="2" key="1">
    <citation type="journal article" date="2014" name="Int. J. Syst. Evol. Microbiol.">
        <title>Complete genome sequence of Corynebacterium casei LMG S-19264T (=DSM 44701T), isolated from a smear-ripened cheese.</title>
        <authorList>
            <consortium name="US DOE Joint Genome Institute (JGI-PGF)"/>
            <person name="Walter F."/>
            <person name="Albersmeier A."/>
            <person name="Kalinowski J."/>
            <person name="Ruckert C."/>
        </authorList>
    </citation>
    <scope>NUCLEOTIDE SEQUENCE</scope>
    <source>
        <strain evidence="2">JCM 5016</strain>
    </source>
</reference>
<organism evidence="2 3">
    <name type="scientific">Streptomyces echinoruber</name>
    <dbReference type="NCBI Taxonomy" id="68898"/>
    <lineage>
        <taxon>Bacteria</taxon>
        <taxon>Bacillati</taxon>
        <taxon>Actinomycetota</taxon>
        <taxon>Actinomycetes</taxon>
        <taxon>Kitasatosporales</taxon>
        <taxon>Streptomycetaceae</taxon>
        <taxon>Streptomyces</taxon>
    </lineage>
</organism>
<proteinExistence type="predicted"/>
<gene>
    <name evidence="2" type="ORF">GCM10010389_64940</name>
</gene>
<comment type="caution">
    <text evidence="2">The sequence shown here is derived from an EMBL/GenBank/DDBJ whole genome shotgun (WGS) entry which is preliminary data.</text>
</comment>